<reference evidence="4" key="2">
    <citation type="submission" date="2015-07" db="EMBL/GenBank/DDBJ databases">
        <authorList>
            <person name="Graham D.E."/>
            <person name="Giannone R.J."/>
            <person name="Gulvik C.A."/>
            <person name="Hettich R.L."/>
            <person name="Klingeman D.M."/>
            <person name="Mahan K.M."/>
            <person name="Parry R.J."/>
            <person name="Spain J.C."/>
        </authorList>
    </citation>
    <scope>NUCLEOTIDE SEQUENCE [LARGE SCALE GENOMIC DNA]</scope>
    <source>
        <strain evidence="4">ATCC 27428</strain>
    </source>
</reference>
<protein>
    <recommendedName>
        <fullName evidence="6">Secreted protein</fullName>
    </recommendedName>
</protein>
<name>A0A2N8P3B7_STREU</name>
<comment type="caution">
    <text evidence="3">The sequence shown here is derived from an EMBL/GenBank/DDBJ whole genome shotgun (WGS) entry which is preliminary data.</text>
</comment>
<dbReference type="EMBL" id="LGUI01000001">
    <property type="protein sequence ID" value="PNE35506.1"/>
    <property type="molecule type" value="Genomic_DNA"/>
</dbReference>
<evidence type="ECO:0000313" key="2">
    <source>
        <dbReference type="EMBL" id="MBB5117710.1"/>
    </source>
</evidence>
<reference evidence="3" key="1">
    <citation type="submission" date="2015-07" db="EMBL/GenBank/DDBJ databases">
        <authorList>
            <person name="Noorani M."/>
        </authorList>
    </citation>
    <scope>NUCLEOTIDE SEQUENCE [LARGE SCALE GENOMIC DNA]</scope>
    <source>
        <strain evidence="3">ATCC 27428</strain>
    </source>
</reference>
<reference evidence="2 5" key="3">
    <citation type="submission" date="2020-08" db="EMBL/GenBank/DDBJ databases">
        <title>Genomic Encyclopedia of Type Strains, Phase III (KMG-III): the genomes of soil and plant-associated and newly described type strains.</title>
        <authorList>
            <person name="Whitman W."/>
        </authorList>
    </citation>
    <scope>NUCLEOTIDE SEQUENCE [LARGE SCALE GENOMIC DNA]</scope>
    <source>
        <strain evidence="2 5">CECT 3259</strain>
    </source>
</reference>
<evidence type="ECO:0000313" key="4">
    <source>
        <dbReference type="Proteomes" id="UP000235945"/>
    </source>
</evidence>
<dbReference type="AlphaFoldDB" id="A0A2N8P3B7"/>
<evidence type="ECO:0008006" key="6">
    <source>
        <dbReference type="Google" id="ProtNLM"/>
    </source>
</evidence>
<keyword evidence="1" id="KW-0732">Signal</keyword>
<evidence type="ECO:0000313" key="5">
    <source>
        <dbReference type="Proteomes" id="UP000528608"/>
    </source>
</evidence>
<gene>
    <name evidence="3" type="ORF">AF335_04120</name>
    <name evidence="2" type="ORF">FHS36_001116</name>
</gene>
<evidence type="ECO:0000256" key="1">
    <source>
        <dbReference type="SAM" id="SignalP"/>
    </source>
</evidence>
<accession>A0A2N8P3B7</accession>
<evidence type="ECO:0000313" key="3">
    <source>
        <dbReference type="EMBL" id="PNE35506.1"/>
    </source>
</evidence>
<dbReference type="EMBL" id="JACHJF010000002">
    <property type="protein sequence ID" value="MBB5117710.1"/>
    <property type="molecule type" value="Genomic_DNA"/>
</dbReference>
<dbReference type="Proteomes" id="UP000235945">
    <property type="component" value="Unassembled WGS sequence"/>
</dbReference>
<dbReference type="Proteomes" id="UP000528608">
    <property type="component" value="Unassembled WGS sequence"/>
</dbReference>
<feature type="chain" id="PRO_5042698276" description="Secreted protein" evidence="1">
    <location>
        <begin position="32"/>
        <end position="88"/>
    </location>
</feature>
<keyword evidence="4" id="KW-1185">Reference proteome</keyword>
<sequence>MLSTPKAAFVTAAAGALVAGILLIGSGPASAAGVGCGDAQPAVTNGNPVNDTVQQGSKVISSTGDLIVCTENTLKDTLNGTGAAADGE</sequence>
<organism evidence="3 4">
    <name type="scientific">Streptomyces eurocidicus</name>
    <name type="common">Streptoverticillium eurocidicus</name>
    <dbReference type="NCBI Taxonomy" id="66423"/>
    <lineage>
        <taxon>Bacteria</taxon>
        <taxon>Bacillati</taxon>
        <taxon>Actinomycetota</taxon>
        <taxon>Actinomycetes</taxon>
        <taxon>Kitasatosporales</taxon>
        <taxon>Streptomycetaceae</taxon>
        <taxon>Streptomyces</taxon>
    </lineage>
</organism>
<proteinExistence type="predicted"/>
<dbReference type="RefSeq" id="WP_102916824.1">
    <property type="nucleotide sequence ID" value="NZ_JACHJF010000002.1"/>
</dbReference>
<feature type="signal peptide" evidence="1">
    <location>
        <begin position="1"/>
        <end position="31"/>
    </location>
</feature>